<dbReference type="Pfam" id="PF21938">
    <property type="entry name" value="CAP_N"/>
    <property type="match status" value="1"/>
</dbReference>
<dbReference type="EMBL" id="SUNJ01004675">
    <property type="protein sequence ID" value="TPP64233.1"/>
    <property type="molecule type" value="Genomic_DNA"/>
</dbReference>
<comment type="caution">
    <text evidence="3">The sequence shown here is derived from an EMBL/GenBank/DDBJ whole genome shotgun (WGS) entry which is preliminary data.</text>
</comment>
<feature type="compositionally biased region" description="Basic and acidic residues" evidence="1">
    <location>
        <begin position="23"/>
        <end position="48"/>
    </location>
</feature>
<dbReference type="GO" id="GO:0003779">
    <property type="term" value="F:actin binding"/>
    <property type="evidence" value="ECO:0007669"/>
    <property type="project" value="InterPro"/>
</dbReference>
<dbReference type="Proteomes" id="UP000316759">
    <property type="component" value="Unassembled WGS sequence"/>
</dbReference>
<organism evidence="3 4">
    <name type="scientific">Fasciola gigantica</name>
    <name type="common">Giant liver fluke</name>
    <dbReference type="NCBI Taxonomy" id="46835"/>
    <lineage>
        <taxon>Eukaryota</taxon>
        <taxon>Metazoa</taxon>
        <taxon>Spiralia</taxon>
        <taxon>Lophotrochozoa</taxon>
        <taxon>Platyhelminthes</taxon>
        <taxon>Trematoda</taxon>
        <taxon>Digenea</taxon>
        <taxon>Plagiorchiida</taxon>
        <taxon>Echinostomata</taxon>
        <taxon>Echinostomatoidea</taxon>
        <taxon>Fasciolidae</taxon>
        <taxon>Fasciola</taxon>
    </lineage>
</organism>
<dbReference type="GO" id="GO:0019933">
    <property type="term" value="P:cAMP-mediated signaling"/>
    <property type="evidence" value="ECO:0007669"/>
    <property type="project" value="TreeGrafter"/>
</dbReference>
<dbReference type="STRING" id="46835.A0A504YSK4"/>
<feature type="domain" description="CAP N-terminal" evidence="2">
    <location>
        <begin position="153"/>
        <end position="309"/>
    </location>
</feature>
<dbReference type="InterPro" id="IPR001837">
    <property type="entry name" value="Adenylate_cyclase-assoc_CAP"/>
</dbReference>
<dbReference type="InterPro" id="IPR036222">
    <property type="entry name" value="CAP_N_sf"/>
</dbReference>
<proteinExistence type="predicted"/>
<protein>
    <submittedName>
        <fullName evidence="3">Adenylyl cyclase-associated protein</fullName>
    </submittedName>
</protein>
<gene>
    <name evidence="3" type="ORF">FGIG_06213</name>
</gene>
<dbReference type="AlphaFoldDB" id="A0A504YSK4"/>
<feature type="region of interest" description="Disordered" evidence="1">
    <location>
        <begin position="17"/>
        <end position="48"/>
    </location>
</feature>
<dbReference type="GO" id="GO:0007015">
    <property type="term" value="P:actin filament organization"/>
    <property type="evidence" value="ECO:0007669"/>
    <property type="project" value="TreeGrafter"/>
</dbReference>
<dbReference type="InterPro" id="IPR053950">
    <property type="entry name" value="CAP_N"/>
</dbReference>
<name>A0A504YSK4_FASGI</name>
<evidence type="ECO:0000259" key="2">
    <source>
        <dbReference type="Pfam" id="PF21938"/>
    </source>
</evidence>
<dbReference type="PANTHER" id="PTHR10652">
    <property type="entry name" value="ADENYLYL CYCLASE-ASSOCIATED PROTEIN"/>
    <property type="match status" value="1"/>
</dbReference>
<evidence type="ECO:0000256" key="1">
    <source>
        <dbReference type="SAM" id="MobiDB-lite"/>
    </source>
</evidence>
<dbReference type="PANTHER" id="PTHR10652:SF0">
    <property type="entry name" value="ADENYLYL CYCLASE-ASSOCIATED PROTEIN"/>
    <property type="match status" value="1"/>
</dbReference>
<evidence type="ECO:0000313" key="3">
    <source>
        <dbReference type="EMBL" id="TPP64233.1"/>
    </source>
</evidence>
<keyword evidence="4" id="KW-1185">Reference proteome</keyword>
<accession>A0A504YSK4</accession>
<evidence type="ECO:0000313" key="4">
    <source>
        <dbReference type="Proteomes" id="UP000316759"/>
    </source>
</evidence>
<dbReference type="OrthoDB" id="77251at2759"/>
<reference evidence="3 4" key="1">
    <citation type="submission" date="2019-04" db="EMBL/GenBank/DDBJ databases">
        <title>Annotation for the trematode Fasciola gigantica.</title>
        <authorList>
            <person name="Choi Y.-J."/>
        </authorList>
    </citation>
    <scope>NUCLEOTIDE SEQUENCE [LARGE SCALE GENOMIC DNA]</scope>
    <source>
        <strain evidence="3">Uganda_cow_1</strain>
    </source>
</reference>
<sequence>MPNPLCLCFPRRKDRVKVTSNNEAKKPLTDGKQSESNESLESVRKPSVECDMSMKDAVSQSAESQNYAGSVDNASASLGGWSTVHPTASVNVSNVNLVPSESSSLLLQSIATSLMDHSKMSEEYAGRLEALISRLEILAGVRPTASPAGLAAFKLVLDETLPAYVALSAELDRNLNRQASSVTEAFKLVLDLINTSTIYSKPKPSLMEEYLKPLSYKFMEIADFYPDVDPITRTELRTVAESILVLAWCNCPAASSFVKEIVDSTNAYANKVYQTSISNRQQHADWIRSWMACLHGVQSVVEEHFPHGLSWRPNGPEPPVPRKPTAPHLKYDRIDQMGTEKPISPKKIVLVSKCPNEASSVKSHAEILAEIARCRRKLRHVHPPDLI</sequence>
<dbReference type="GO" id="GO:0005737">
    <property type="term" value="C:cytoplasm"/>
    <property type="evidence" value="ECO:0007669"/>
    <property type="project" value="TreeGrafter"/>
</dbReference>
<dbReference type="SUPFAM" id="SSF101278">
    <property type="entry name" value="N-terminal domain of adenylylcyclase associated protein, CAP"/>
    <property type="match status" value="1"/>
</dbReference>
<dbReference type="GO" id="GO:0008179">
    <property type="term" value="F:adenylate cyclase binding"/>
    <property type="evidence" value="ECO:0007669"/>
    <property type="project" value="TreeGrafter"/>
</dbReference>
<dbReference type="Gene3D" id="1.25.40.330">
    <property type="entry name" value="Adenylate cyclase-associated CAP, N-terminal domain"/>
    <property type="match status" value="1"/>
</dbReference>